<comment type="caution">
    <text evidence="1">The sequence shown here is derived from an EMBL/GenBank/DDBJ whole genome shotgun (WGS) entry which is preliminary data.</text>
</comment>
<organism evidence="1 2">
    <name type="scientific">Bacillus seohaeanensis</name>
    <dbReference type="NCBI Taxonomy" id="284580"/>
    <lineage>
        <taxon>Bacteria</taxon>
        <taxon>Bacillati</taxon>
        <taxon>Bacillota</taxon>
        <taxon>Bacilli</taxon>
        <taxon>Bacillales</taxon>
        <taxon>Bacillaceae</taxon>
        <taxon>Bacillus</taxon>
    </lineage>
</organism>
<dbReference type="PANTHER" id="PTHR41260:SF1">
    <property type="entry name" value="PROTEIN ECSC"/>
    <property type="match status" value="1"/>
</dbReference>
<accession>A0ABW5RT27</accession>
<dbReference type="RefSeq" id="WP_071411058.1">
    <property type="nucleotide sequence ID" value="NZ_JBHUMF010000030.1"/>
</dbReference>
<gene>
    <name evidence="1" type="ORF">ACFSUL_12600</name>
</gene>
<sequence>MSWSKRDKQVWENIENWKQDLFNYEANDIENTYVKWLDYAFSSIPEHLQEEFFKRLDGWLFQIHSLIQGSQMQNDARERILVTARAFSKDIDTIEDLQILNIDQLHYIAEQHAGRHRIYSLCQGGITGTGGAIALGSDLPALAIINLRSVQLIALTYGFNVQAPFEMMTSLKVFHAATLPSRLKSYAWAELMEDIEKKESDFFYEGSEQLTDYTWLEGPLKHCFKGLAITMFKGKKWSGVPLLSMAIGAGVNYQLSRKITDFAEKFYQYRYLKEKRQN</sequence>
<name>A0ABW5RT27_9BACI</name>
<dbReference type="InterPro" id="IPR024787">
    <property type="entry name" value="EcsC"/>
</dbReference>
<keyword evidence="2" id="KW-1185">Reference proteome</keyword>
<dbReference type="Proteomes" id="UP001597506">
    <property type="component" value="Unassembled WGS sequence"/>
</dbReference>
<protein>
    <submittedName>
        <fullName evidence="1">EcsC family protein</fullName>
    </submittedName>
</protein>
<dbReference type="PANTHER" id="PTHR41260">
    <property type="entry name" value="PROTEIN ECSC"/>
    <property type="match status" value="1"/>
</dbReference>
<reference evidence="2" key="1">
    <citation type="journal article" date="2019" name="Int. J. Syst. Evol. Microbiol.">
        <title>The Global Catalogue of Microorganisms (GCM) 10K type strain sequencing project: providing services to taxonomists for standard genome sequencing and annotation.</title>
        <authorList>
            <consortium name="The Broad Institute Genomics Platform"/>
            <consortium name="The Broad Institute Genome Sequencing Center for Infectious Disease"/>
            <person name="Wu L."/>
            <person name="Ma J."/>
        </authorList>
    </citation>
    <scope>NUCLEOTIDE SEQUENCE [LARGE SCALE GENOMIC DNA]</scope>
    <source>
        <strain evidence="2">KCTC 3913</strain>
    </source>
</reference>
<proteinExistence type="predicted"/>
<evidence type="ECO:0000313" key="2">
    <source>
        <dbReference type="Proteomes" id="UP001597506"/>
    </source>
</evidence>
<dbReference type="EMBL" id="JBHUMF010000030">
    <property type="protein sequence ID" value="MFD2681585.1"/>
    <property type="molecule type" value="Genomic_DNA"/>
</dbReference>
<dbReference type="Pfam" id="PF12787">
    <property type="entry name" value="EcsC"/>
    <property type="match status" value="1"/>
</dbReference>
<evidence type="ECO:0000313" key="1">
    <source>
        <dbReference type="EMBL" id="MFD2681585.1"/>
    </source>
</evidence>